<evidence type="ECO:0000313" key="1">
    <source>
        <dbReference type="EMBL" id="SMQ77079.1"/>
    </source>
</evidence>
<name>A0A1Y6FQK2_9SPHN</name>
<sequence>MAVAGMVSMLATASASGAGQDTSGAISDDARALIARTRETQAAYSIIASVTLYKPDGSIVGEWSAEFHDRNQHRVETPRDRIVADCAEMTGTYLDLATMKASQNAAIARAACGVQANSKILSAKVAGPRQNRFGRVDHLVVVDEENVRTYDIASDGAILGATITGRDGQKRLMMRATYYVAKAPSDIFLPSSLGRSAVPANLRRSSN</sequence>
<organism evidence="1 2">
    <name type="scientific">Sphingopyxis terrae subsp. ummariensis</name>
    <dbReference type="NCBI Taxonomy" id="429001"/>
    <lineage>
        <taxon>Bacteria</taxon>
        <taxon>Pseudomonadati</taxon>
        <taxon>Pseudomonadota</taxon>
        <taxon>Alphaproteobacteria</taxon>
        <taxon>Sphingomonadales</taxon>
        <taxon>Sphingomonadaceae</taxon>
        <taxon>Sphingopyxis</taxon>
    </lineage>
</organism>
<protein>
    <submittedName>
        <fullName evidence="1">Uncharacterized protein</fullName>
    </submittedName>
</protein>
<gene>
    <name evidence="1" type="ORF">SAMN06295984_2492</name>
</gene>
<dbReference type="AlphaFoldDB" id="A0A1Y6FQK2"/>
<dbReference type="RefSeq" id="WP_086457348.1">
    <property type="nucleotide sequence ID" value="NZ_JBHLXM010000003.1"/>
</dbReference>
<accession>A0A1Y6FQK2</accession>
<reference evidence="2" key="1">
    <citation type="submission" date="2017-04" db="EMBL/GenBank/DDBJ databases">
        <authorList>
            <person name="Varghese N."/>
            <person name="Submissions S."/>
        </authorList>
    </citation>
    <scope>NUCLEOTIDE SEQUENCE [LARGE SCALE GENOMIC DNA]</scope>
    <source>
        <strain evidence="2">UI2</strain>
    </source>
</reference>
<proteinExistence type="predicted"/>
<dbReference type="EMBL" id="FXWL01000002">
    <property type="protein sequence ID" value="SMQ77079.1"/>
    <property type="molecule type" value="Genomic_DNA"/>
</dbReference>
<evidence type="ECO:0000313" key="2">
    <source>
        <dbReference type="Proteomes" id="UP000194469"/>
    </source>
</evidence>
<keyword evidence="2" id="KW-1185">Reference proteome</keyword>
<dbReference type="Proteomes" id="UP000194469">
    <property type="component" value="Unassembled WGS sequence"/>
</dbReference>